<dbReference type="Proteomes" id="UP000001554">
    <property type="component" value="Unplaced"/>
</dbReference>
<feature type="domain" description="ShKT" evidence="3">
    <location>
        <begin position="52"/>
        <end position="90"/>
    </location>
</feature>
<organism evidence="4 5">
    <name type="scientific">Branchiostoma floridae</name>
    <name type="common">Florida lancelet</name>
    <name type="synonym">Amphioxus</name>
    <dbReference type="NCBI Taxonomy" id="7739"/>
    <lineage>
        <taxon>Eukaryota</taxon>
        <taxon>Metazoa</taxon>
        <taxon>Chordata</taxon>
        <taxon>Cephalochordata</taxon>
        <taxon>Leptocardii</taxon>
        <taxon>Amphioxiformes</taxon>
        <taxon>Branchiostomatidae</taxon>
        <taxon>Branchiostoma</taxon>
    </lineage>
</organism>
<dbReference type="InterPro" id="IPR014044">
    <property type="entry name" value="CAP_dom"/>
</dbReference>
<dbReference type="PROSITE" id="PS51670">
    <property type="entry name" value="SHKT"/>
    <property type="match status" value="2"/>
</dbReference>
<dbReference type="InterPro" id="IPR001283">
    <property type="entry name" value="CRISP-related"/>
</dbReference>
<dbReference type="PRINTS" id="PR00837">
    <property type="entry name" value="V5TPXLIKE"/>
</dbReference>
<evidence type="ECO:0000256" key="1">
    <source>
        <dbReference type="PROSITE-ProRule" id="PRU01005"/>
    </source>
</evidence>
<dbReference type="OrthoDB" id="337038at2759"/>
<proteinExistence type="predicted"/>
<evidence type="ECO:0000313" key="4">
    <source>
        <dbReference type="Proteomes" id="UP000001554"/>
    </source>
</evidence>
<keyword evidence="4" id="KW-1185">Reference proteome</keyword>
<keyword evidence="2" id="KW-0732">Signal</keyword>
<evidence type="ECO:0000313" key="5">
    <source>
        <dbReference type="RefSeq" id="XP_035665225.1"/>
    </source>
</evidence>
<protein>
    <submittedName>
        <fullName evidence="5">STS14 protein-like</fullName>
    </submittedName>
</protein>
<gene>
    <name evidence="5" type="primary">LOC118408514</name>
</gene>
<dbReference type="Gene3D" id="3.40.33.10">
    <property type="entry name" value="CAP"/>
    <property type="match status" value="1"/>
</dbReference>
<dbReference type="GeneID" id="118408514"/>
<evidence type="ECO:0000259" key="3">
    <source>
        <dbReference type="PROSITE" id="PS51670"/>
    </source>
</evidence>
<name>A0A9J7HVJ7_BRAFL</name>
<dbReference type="Pfam" id="PF00188">
    <property type="entry name" value="CAP"/>
    <property type="match status" value="1"/>
</dbReference>
<feature type="chain" id="PRO_5039890748" evidence="2">
    <location>
        <begin position="22"/>
        <end position="304"/>
    </location>
</feature>
<feature type="signal peptide" evidence="2">
    <location>
        <begin position="1"/>
        <end position="21"/>
    </location>
</feature>
<comment type="caution">
    <text evidence="1">Lacks conserved residue(s) required for the propagation of feature annotation.</text>
</comment>
<sequence length="304" mass="34122">MKVFPCAVILVLVFPLSTVSGSPGDVIIPKDDSPLLEAESEVKKIAERSVECTNAVDDCICKYSAMLVTCESSLYKGWMQTKCAAACGFCTRESINSECKNNYPDKTCDMLVKNGFQHMAQFQLFMSCRCAKSLGLCETTAEPDTVEPTPEDTIDVEEECLKIHNQIRIHHGAEELSWCEKCADFAQEVVDKLQDSNEPMEHASREERTWLVNGELVVHGESLQYESEPLDCKGALHSWYSESELYDPHNPVTSMLEDAAHFTQMVWKDTKSVGCAKSRNYVACIYEPTGNIKNAYEIERNVQL</sequence>
<dbReference type="KEGG" id="bfo:118408514"/>
<dbReference type="RefSeq" id="XP_035665225.1">
    <property type="nucleotide sequence ID" value="XM_035809332.1"/>
</dbReference>
<evidence type="ECO:0000256" key="2">
    <source>
        <dbReference type="SAM" id="SignalP"/>
    </source>
</evidence>
<dbReference type="AlphaFoldDB" id="A0A9J7HVJ7"/>
<feature type="domain" description="ShKT" evidence="3">
    <location>
        <begin position="99"/>
        <end position="137"/>
    </location>
</feature>
<dbReference type="PANTHER" id="PTHR10334">
    <property type="entry name" value="CYSTEINE-RICH SECRETORY PROTEIN-RELATED"/>
    <property type="match status" value="1"/>
</dbReference>
<dbReference type="InterPro" id="IPR035940">
    <property type="entry name" value="CAP_sf"/>
</dbReference>
<accession>A0A9J7HVJ7</accession>
<reference evidence="5" key="1">
    <citation type="submission" date="2025-08" db="UniProtKB">
        <authorList>
            <consortium name="RefSeq"/>
        </authorList>
    </citation>
    <scope>IDENTIFICATION</scope>
    <source>
        <strain evidence="5">S238N-H82</strain>
        <tissue evidence="5">Testes</tissue>
    </source>
</reference>
<dbReference type="OMA" id="CADFAQE"/>
<dbReference type="InterPro" id="IPR003582">
    <property type="entry name" value="ShKT_dom"/>
</dbReference>
<dbReference type="SMART" id="SM00198">
    <property type="entry name" value="SCP"/>
    <property type="match status" value="1"/>
</dbReference>
<dbReference type="SUPFAM" id="SSF55797">
    <property type="entry name" value="PR-1-like"/>
    <property type="match status" value="1"/>
</dbReference>